<feature type="signal peptide" evidence="1">
    <location>
        <begin position="1"/>
        <end position="18"/>
    </location>
</feature>
<keyword evidence="1" id="KW-0732">Signal</keyword>
<dbReference type="OMA" id="NCIMISI"/>
<feature type="chain" id="PRO_5043125114" evidence="1">
    <location>
        <begin position="19"/>
        <end position="313"/>
    </location>
</feature>
<reference evidence="4" key="1">
    <citation type="submission" date="2017-02" db="UniProtKB">
        <authorList>
            <consortium name="WormBaseParasite"/>
        </authorList>
    </citation>
    <scope>IDENTIFICATION</scope>
</reference>
<name>A0A0N4Y0D9_NIPBR</name>
<sequence length="313" mass="33375">MVRLAAVLLLSSLCLAEALQEQPLHLRLKRQDCRCVRNPRQTGGVSCSCAQNANGSYTLSDEIDVAQELTNTIQGYPQGQARCGCLQIVYLGTAQYQCQCADNGGNTLPITTTTLAPIITTEATTTTTMPPATLPPATLPPVTQAPQYPTVPTVTDGPGQCQCVMISITSPASAQYQCNCNSAPQANPTLATETLPTPAPEVIETLAPVTYPPTTIAPTVAPVYQTAAPQQQQPASQYPLTTTCIMYVGIPTTSCTCLPQYDPCAQNICCLKAKFRSHKNVAAIQQPQHDSAEHSTVDVLMNILQKIKTKLNA</sequence>
<evidence type="ECO:0000313" key="2">
    <source>
        <dbReference type="EMBL" id="VDL72575.1"/>
    </source>
</evidence>
<organism evidence="4">
    <name type="scientific">Nippostrongylus brasiliensis</name>
    <name type="common">Rat hookworm</name>
    <dbReference type="NCBI Taxonomy" id="27835"/>
    <lineage>
        <taxon>Eukaryota</taxon>
        <taxon>Metazoa</taxon>
        <taxon>Ecdysozoa</taxon>
        <taxon>Nematoda</taxon>
        <taxon>Chromadorea</taxon>
        <taxon>Rhabditida</taxon>
        <taxon>Rhabditina</taxon>
        <taxon>Rhabditomorpha</taxon>
        <taxon>Strongyloidea</taxon>
        <taxon>Heligmosomidae</taxon>
        <taxon>Nippostrongylus</taxon>
    </lineage>
</organism>
<dbReference type="AlphaFoldDB" id="A0A0N4Y0D9"/>
<proteinExistence type="predicted"/>
<evidence type="ECO:0000256" key="1">
    <source>
        <dbReference type="SAM" id="SignalP"/>
    </source>
</evidence>
<dbReference type="Proteomes" id="UP000271162">
    <property type="component" value="Unassembled WGS sequence"/>
</dbReference>
<dbReference type="WBParaSite" id="NBR_0000898501-mRNA-1">
    <property type="protein sequence ID" value="NBR_0000898501-mRNA-1"/>
    <property type="gene ID" value="NBR_0000898501"/>
</dbReference>
<keyword evidence="3" id="KW-1185">Reference proteome</keyword>
<evidence type="ECO:0000313" key="3">
    <source>
        <dbReference type="Proteomes" id="UP000271162"/>
    </source>
</evidence>
<evidence type="ECO:0000313" key="4">
    <source>
        <dbReference type="WBParaSite" id="NBR_0000898501-mRNA-1"/>
    </source>
</evidence>
<dbReference type="EMBL" id="UYSL01020074">
    <property type="protein sequence ID" value="VDL72575.1"/>
    <property type="molecule type" value="Genomic_DNA"/>
</dbReference>
<dbReference type="STRING" id="27835.A0A0N4Y0D9"/>
<gene>
    <name evidence="2" type="ORF">NBR_LOCUS8986</name>
</gene>
<reference evidence="2 3" key="2">
    <citation type="submission" date="2018-11" db="EMBL/GenBank/DDBJ databases">
        <authorList>
            <consortium name="Pathogen Informatics"/>
        </authorList>
    </citation>
    <scope>NUCLEOTIDE SEQUENCE [LARGE SCALE GENOMIC DNA]</scope>
</reference>
<accession>A0A0N4Y0D9</accession>
<protein>
    <submittedName>
        <fullName evidence="4">EB domain-containing protein</fullName>
    </submittedName>
</protein>